<evidence type="ECO:0000313" key="2">
    <source>
        <dbReference type="EMBL" id="CCD46077.1"/>
    </source>
</evidence>
<feature type="compositionally biased region" description="Low complexity" evidence="1">
    <location>
        <begin position="36"/>
        <end position="46"/>
    </location>
</feature>
<dbReference type="EMBL" id="FQ790281">
    <property type="protein sequence ID" value="CCD46077.1"/>
    <property type="molecule type" value="Genomic_DNA"/>
</dbReference>
<dbReference type="HOGENOM" id="CLU_3032071_0_0_1"/>
<gene>
    <name evidence="2" type="ORF">BofuT4_uP116270.1</name>
</gene>
<dbReference type="InParanoid" id="G2Y0B2"/>
<proteinExistence type="predicted"/>
<sequence length="55" mass="5942">MHASAVSRIRHVSTGYHVSNPLPAPFTSISANSIPPNSWSSSITNSRFPFSTPPF</sequence>
<accession>G2Y0B2</accession>
<feature type="region of interest" description="Disordered" evidence="1">
    <location>
        <begin position="36"/>
        <end position="55"/>
    </location>
</feature>
<name>G2Y0B2_BOTF4</name>
<dbReference type="Proteomes" id="UP000008177">
    <property type="component" value="Unplaced contigs"/>
</dbReference>
<organism evidence="2 3">
    <name type="scientific">Botryotinia fuckeliana (strain T4)</name>
    <name type="common">Noble rot fungus</name>
    <name type="synonym">Botrytis cinerea</name>
    <dbReference type="NCBI Taxonomy" id="999810"/>
    <lineage>
        <taxon>Eukaryota</taxon>
        <taxon>Fungi</taxon>
        <taxon>Dikarya</taxon>
        <taxon>Ascomycota</taxon>
        <taxon>Pezizomycotina</taxon>
        <taxon>Leotiomycetes</taxon>
        <taxon>Helotiales</taxon>
        <taxon>Sclerotiniaceae</taxon>
        <taxon>Botrytis</taxon>
    </lineage>
</organism>
<evidence type="ECO:0000256" key="1">
    <source>
        <dbReference type="SAM" id="MobiDB-lite"/>
    </source>
</evidence>
<protein>
    <submittedName>
        <fullName evidence="2">Uncharacterized protein</fullName>
    </submittedName>
</protein>
<dbReference type="AlphaFoldDB" id="G2Y0B2"/>
<evidence type="ECO:0000313" key="3">
    <source>
        <dbReference type="Proteomes" id="UP000008177"/>
    </source>
</evidence>
<reference evidence="3" key="1">
    <citation type="journal article" date="2011" name="PLoS Genet.">
        <title>Genomic analysis of the necrotrophic fungal pathogens Sclerotinia sclerotiorum and Botrytis cinerea.</title>
        <authorList>
            <person name="Amselem J."/>
            <person name="Cuomo C.A."/>
            <person name="van Kan J.A."/>
            <person name="Viaud M."/>
            <person name="Benito E.P."/>
            <person name="Couloux A."/>
            <person name="Coutinho P.M."/>
            <person name="de Vries R.P."/>
            <person name="Dyer P.S."/>
            <person name="Fillinger S."/>
            <person name="Fournier E."/>
            <person name="Gout L."/>
            <person name="Hahn M."/>
            <person name="Kohn L."/>
            <person name="Lapalu N."/>
            <person name="Plummer K.M."/>
            <person name="Pradier J.M."/>
            <person name="Quevillon E."/>
            <person name="Sharon A."/>
            <person name="Simon A."/>
            <person name="ten Have A."/>
            <person name="Tudzynski B."/>
            <person name="Tudzynski P."/>
            <person name="Wincker P."/>
            <person name="Andrew M."/>
            <person name="Anthouard V."/>
            <person name="Beever R.E."/>
            <person name="Beffa R."/>
            <person name="Benoit I."/>
            <person name="Bouzid O."/>
            <person name="Brault B."/>
            <person name="Chen Z."/>
            <person name="Choquer M."/>
            <person name="Collemare J."/>
            <person name="Cotton P."/>
            <person name="Danchin E.G."/>
            <person name="Da Silva C."/>
            <person name="Gautier A."/>
            <person name="Giraud C."/>
            <person name="Giraud T."/>
            <person name="Gonzalez C."/>
            <person name="Grossetete S."/>
            <person name="Guldener U."/>
            <person name="Henrissat B."/>
            <person name="Howlett B.J."/>
            <person name="Kodira C."/>
            <person name="Kretschmer M."/>
            <person name="Lappartient A."/>
            <person name="Leroch M."/>
            <person name="Levis C."/>
            <person name="Mauceli E."/>
            <person name="Neuveglise C."/>
            <person name="Oeser B."/>
            <person name="Pearson M."/>
            <person name="Poulain J."/>
            <person name="Poussereau N."/>
            <person name="Quesneville H."/>
            <person name="Rascle C."/>
            <person name="Schumacher J."/>
            <person name="Segurens B."/>
            <person name="Sexton A."/>
            <person name="Silva E."/>
            <person name="Sirven C."/>
            <person name="Soanes D.M."/>
            <person name="Talbot N.J."/>
            <person name="Templeton M."/>
            <person name="Yandava C."/>
            <person name="Yarden O."/>
            <person name="Zeng Q."/>
            <person name="Rollins J.A."/>
            <person name="Lebrun M.H."/>
            <person name="Dickman M."/>
        </authorList>
    </citation>
    <scope>NUCLEOTIDE SEQUENCE [LARGE SCALE GENOMIC DNA]</scope>
    <source>
        <strain evidence="3">T4</strain>
    </source>
</reference>